<reference evidence="1" key="1">
    <citation type="submission" date="2020-04" db="EMBL/GenBank/DDBJ databases">
        <authorList>
            <person name="Alioto T."/>
            <person name="Alioto T."/>
            <person name="Gomez Garrido J."/>
        </authorList>
    </citation>
    <scope>NUCLEOTIDE SEQUENCE</scope>
    <source>
        <strain evidence="1">A484AB</strain>
    </source>
</reference>
<proteinExistence type="predicted"/>
<name>A0A6S7JH80_PARCT</name>
<comment type="caution">
    <text evidence="1">The sequence shown here is derived from an EMBL/GenBank/DDBJ whole genome shotgun (WGS) entry which is preliminary data.</text>
</comment>
<protein>
    <submittedName>
        <fullName evidence="1">Uncharacterized protein</fullName>
    </submittedName>
</protein>
<dbReference type="AlphaFoldDB" id="A0A6S7JH80"/>
<dbReference type="EMBL" id="CACRXK020008985">
    <property type="protein sequence ID" value="CAB4016131.1"/>
    <property type="molecule type" value="Genomic_DNA"/>
</dbReference>
<sequence length="378" mass="42753">MISVLPCELNEDDTFEGTESGEISIDTLKMVNYEQCSSCVMEIETAIATPIKEVETGTNPNCGTGITENLQDSLIEAKMEIPAAETDIDMDAAEVEQINHLYEGIKDQSIAVGPTIKDHEHQRRIGKTCADIQLSENIKAHSDQQTFLSNKKNKSQFIAFPNRCLEADGQISHNSTGDADTLIVETALLFARQEREVKVVADDTDALILLMYHWNANMADIYFHSEVKRSKKGLKVWKVQDLVSKAGKVSLKKMKESEELQWISFFITDNEATVEQIGKAGLRLYVILYGGRANDYLNSLRYSKYMEMVLTRKTSIDPQKLPPAERAEFYHSLRVHLQVITWLKLTNDYLNPTQWGWKLADTIQTPVLTDLDAHQNAY</sequence>
<gene>
    <name evidence="1" type="ORF">PACLA_8A061713</name>
</gene>
<dbReference type="OrthoDB" id="6769553at2759"/>
<accession>A0A6S7JH80</accession>
<evidence type="ECO:0000313" key="2">
    <source>
        <dbReference type="Proteomes" id="UP001152795"/>
    </source>
</evidence>
<keyword evidence="2" id="KW-1185">Reference proteome</keyword>
<evidence type="ECO:0000313" key="1">
    <source>
        <dbReference type="EMBL" id="CAB4016131.1"/>
    </source>
</evidence>
<dbReference type="Proteomes" id="UP001152795">
    <property type="component" value="Unassembled WGS sequence"/>
</dbReference>
<organism evidence="1 2">
    <name type="scientific">Paramuricea clavata</name>
    <name type="common">Red gorgonian</name>
    <name type="synonym">Violescent sea-whip</name>
    <dbReference type="NCBI Taxonomy" id="317549"/>
    <lineage>
        <taxon>Eukaryota</taxon>
        <taxon>Metazoa</taxon>
        <taxon>Cnidaria</taxon>
        <taxon>Anthozoa</taxon>
        <taxon>Octocorallia</taxon>
        <taxon>Malacalcyonacea</taxon>
        <taxon>Plexauridae</taxon>
        <taxon>Paramuricea</taxon>
    </lineage>
</organism>